<organism evidence="1 2">
    <name type="scientific">Paucidesulfovibrio gracilis DSM 16080</name>
    <dbReference type="NCBI Taxonomy" id="1121449"/>
    <lineage>
        <taxon>Bacteria</taxon>
        <taxon>Pseudomonadati</taxon>
        <taxon>Thermodesulfobacteriota</taxon>
        <taxon>Desulfovibrionia</taxon>
        <taxon>Desulfovibrionales</taxon>
        <taxon>Desulfovibrionaceae</taxon>
        <taxon>Paucidesulfovibrio</taxon>
    </lineage>
</organism>
<gene>
    <name evidence="1" type="ORF">SAMN02745704_00593</name>
</gene>
<evidence type="ECO:0000313" key="1">
    <source>
        <dbReference type="EMBL" id="SKA74096.1"/>
    </source>
</evidence>
<dbReference type="Proteomes" id="UP000190027">
    <property type="component" value="Unassembled WGS sequence"/>
</dbReference>
<evidence type="ECO:0000313" key="2">
    <source>
        <dbReference type="Proteomes" id="UP000190027"/>
    </source>
</evidence>
<dbReference type="AlphaFoldDB" id="A0A1T4W9Y6"/>
<keyword evidence="2" id="KW-1185">Reference proteome</keyword>
<dbReference type="EMBL" id="FUYC01000002">
    <property type="protein sequence ID" value="SKA74096.1"/>
    <property type="molecule type" value="Genomic_DNA"/>
</dbReference>
<proteinExistence type="predicted"/>
<dbReference type="STRING" id="1121449.SAMN02745704_00593"/>
<name>A0A1T4W9Y6_9BACT</name>
<protein>
    <submittedName>
        <fullName evidence="1">Uncharacterized protein</fullName>
    </submittedName>
</protein>
<reference evidence="1 2" key="1">
    <citation type="submission" date="2017-02" db="EMBL/GenBank/DDBJ databases">
        <authorList>
            <person name="Peterson S.W."/>
        </authorList>
    </citation>
    <scope>NUCLEOTIDE SEQUENCE [LARGE SCALE GENOMIC DNA]</scope>
    <source>
        <strain evidence="1 2">DSM 16080</strain>
    </source>
</reference>
<accession>A0A1T4W9Y6</accession>
<sequence>MLLPPQGRKTKTLPLATCHGNRESRLRLQKKYWKISFSRRTFTTNSRTFVAFLPNNGIGQSCQQFSDRQPRNHGPFRTVLPSRPQNKGNRRTPFFISQFVITIQDIVGYPLKKNTCATGVGLNACPHPLKTQDNNNVPKGLFIQLLSPITVQRPLCAKTNLFLRQFFNICDPVYFRANGRKSDPTAIVLNLGRGILQGICSVQRIGSQKPGHAVVELSA</sequence>